<protein>
    <submittedName>
        <fullName evidence="4">Tetratricopeptide repeat protein</fullName>
    </submittedName>
</protein>
<evidence type="ECO:0000256" key="2">
    <source>
        <dbReference type="ARBA" id="ARBA00022803"/>
    </source>
</evidence>
<organism evidence="4 5">
    <name type="scientific">Sphingobacterium litopenaei</name>
    <dbReference type="NCBI Taxonomy" id="2763500"/>
    <lineage>
        <taxon>Bacteria</taxon>
        <taxon>Pseudomonadati</taxon>
        <taxon>Bacteroidota</taxon>
        <taxon>Sphingobacteriia</taxon>
        <taxon>Sphingobacteriales</taxon>
        <taxon>Sphingobacteriaceae</taxon>
        <taxon>Sphingobacterium</taxon>
    </lineage>
</organism>
<feature type="repeat" description="TPR" evidence="3">
    <location>
        <begin position="232"/>
        <end position="265"/>
    </location>
</feature>
<dbReference type="InterPro" id="IPR019734">
    <property type="entry name" value="TPR_rpt"/>
</dbReference>
<keyword evidence="1" id="KW-0677">Repeat</keyword>
<dbReference type="PANTHER" id="PTHR44858">
    <property type="entry name" value="TETRATRICOPEPTIDE REPEAT PROTEIN 6"/>
    <property type="match status" value="1"/>
</dbReference>
<accession>A0ABR7YAR8</accession>
<name>A0ABR7YAR8_9SPHI</name>
<evidence type="ECO:0000256" key="1">
    <source>
        <dbReference type="ARBA" id="ARBA00022737"/>
    </source>
</evidence>
<feature type="repeat" description="TPR" evidence="3">
    <location>
        <begin position="266"/>
        <end position="299"/>
    </location>
</feature>
<dbReference type="EMBL" id="JACOIJ010000003">
    <property type="protein sequence ID" value="MBD1428414.1"/>
    <property type="molecule type" value="Genomic_DNA"/>
</dbReference>
<dbReference type="SUPFAM" id="SSF48452">
    <property type="entry name" value="TPR-like"/>
    <property type="match status" value="2"/>
</dbReference>
<dbReference type="Proteomes" id="UP000651271">
    <property type="component" value="Unassembled WGS sequence"/>
</dbReference>
<dbReference type="Gene3D" id="1.25.40.10">
    <property type="entry name" value="Tetratricopeptide repeat domain"/>
    <property type="match status" value="3"/>
</dbReference>
<dbReference type="InterPro" id="IPR050498">
    <property type="entry name" value="Ycf3"/>
</dbReference>
<evidence type="ECO:0000256" key="3">
    <source>
        <dbReference type="PROSITE-ProRule" id="PRU00339"/>
    </source>
</evidence>
<feature type="repeat" description="TPR" evidence="3">
    <location>
        <begin position="198"/>
        <end position="231"/>
    </location>
</feature>
<dbReference type="SMART" id="SM00028">
    <property type="entry name" value="TPR"/>
    <property type="match status" value="6"/>
</dbReference>
<keyword evidence="2 3" id="KW-0802">TPR repeat</keyword>
<keyword evidence="5" id="KW-1185">Reference proteome</keyword>
<dbReference type="InterPro" id="IPR011990">
    <property type="entry name" value="TPR-like_helical_dom_sf"/>
</dbReference>
<proteinExistence type="predicted"/>
<evidence type="ECO:0000313" key="4">
    <source>
        <dbReference type="EMBL" id="MBD1428414.1"/>
    </source>
</evidence>
<dbReference type="PANTHER" id="PTHR44858:SF1">
    <property type="entry name" value="UDP-N-ACETYLGLUCOSAMINE--PEPTIDE N-ACETYLGLUCOSAMINYLTRANSFERASE SPINDLY-RELATED"/>
    <property type="match status" value="1"/>
</dbReference>
<reference evidence="4 5" key="1">
    <citation type="submission" date="2020-08" db="EMBL/GenBank/DDBJ databases">
        <title>Sphingobacterium sp. DN04309 isolated from aquaculture water.</title>
        <authorList>
            <person name="Zhang M."/>
        </authorList>
    </citation>
    <scope>NUCLEOTIDE SEQUENCE [LARGE SCALE GENOMIC DNA]</scope>
    <source>
        <strain evidence="4 5">DN04309</strain>
    </source>
</reference>
<sequence length="333" mass="38605">MTLQANNYYILASSQLFPFSAAVNPSTEESDVIKIAKEAYDFVLNKQYTEALQSYSKAISLFPEQPFFYACRSILHRFNGDDESSFYDYQVAKRMDFNYHHYLEWLENQGEMLESEELLEITKSLVVQPDNAQLLINRAMLQVQHFNYAEAISDYSKGFVLNNDTTILISRAAIYMYVLQYDKALSDLNLVLETNPSLDAYLYRAKLYAAIKEYDAALKDFDAALQVDNQNTAIYEERAQLFEQLEQFDKAIADYSQIISQNADDFYAYVLRADIYEKTENWEEAIADYTSAIQLNPYYSDLYQYRGTLLEKVGDRAGAEADFAKFEELEEED</sequence>
<dbReference type="PROSITE" id="PS50005">
    <property type="entry name" value="TPR"/>
    <property type="match status" value="3"/>
</dbReference>
<comment type="caution">
    <text evidence="4">The sequence shown here is derived from an EMBL/GenBank/DDBJ whole genome shotgun (WGS) entry which is preliminary data.</text>
</comment>
<dbReference type="Pfam" id="PF13432">
    <property type="entry name" value="TPR_16"/>
    <property type="match status" value="2"/>
</dbReference>
<dbReference type="RefSeq" id="WP_190301321.1">
    <property type="nucleotide sequence ID" value="NZ_JACOIJ010000003.1"/>
</dbReference>
<gene>
    <name evidence="4" type="ORF">H8B04_02335</name>
</gene>
<evidence type="ECO:0000313" key="5">
    <source>
        <dbReference type="Proteomes" id="UP000651271"/>
    </source>
</evidence>